<organism evidence="1 2">
    <name type="scientific">Leptospira harrisiae</name>
    <dbReference type="NCBI Taxonomy" id="2023189"/>
    <lineage>
        <taxon>Bacteria</taxon>
        <taxon>Pseudomonadati</taxon>
        <taxon>Spirochaetota</taxon>
        <taxon>Spirochaetia</taxon>
        <taxon>Leptospirales</taxon>
        <taxon>Leptospiraceae</taxon>
        <taxon>Leptospira</taxon>
    </lineage>
</organism>
<dbReference type="EMBL" id="NPDX01000001">
    <property type="protein sequence ID" value="PJZ85989.1"/>
    <property type="molecule type" value="Genomic_DNA"/>
</dbReference>
<keyword evidence="2" id="KW-1185">Reference proteome</keyword>
<evidence type="ECO:0000313" key="2">
    <source>
        <dbReference type="Proteomes" id="UP000232145"/>
    </source>
</evidence>
<protein>
    <recommendedName>
        <fullName evidence="3">Lipoprotein</fullName>
    </recommendedName>
</protein>
<dbReference type="RefSeq" id="WP_100742893.1">
    <property type="nucleotide sequence ID" value="NZ_NPDW01000001.1"/>
</dbReference>
<dbReference type="OrthoDB" id="331468at2"/>
<accession>A0A2N0ANW6</accession>
<dbReference type="InterPro" id="IPR058081">
    <property type="entry name" value="LBF_2127"/>
</dbReference>
<dbReference type="Proteomes" id="UP000232145">
    <property type="component" value="Unassembled WGS sequence"/>
</dbReference>
<evidence type="ECO:0008006" key="3">
    <source>
        <dbReference type="Google" id="ProtNLM"/>
    </source>
</evidence>
<dbReference type="PROSITE" id="PS51257">
    <property type="entry name" value="PROKAR_LIPOPROTEIN"/>
    <property type="match status" value="1"/>
</dbReference>
<dbReference type="AlphaFoldDB" id="A0A2N0ANW6"/>
<name>A0A2N0ANW6_9LEPT</name>
<proteinExistence type="predicted"/>
<reference evidence="1 2" key="1">
    <citation type="submission" date="2017-07" db="EMBL/GenBank/DDBJ databases">
        <title>Leptospira spp. isolated from tropical soils.</title>
        <authorList>
            <person name="Thibeaux R."/>
            <person name="Iraola G."/>
            <person name="Ferres I."/>
            <person name="Bierque E."/>
            <person name="Girault D."/>
            <person name="Soupe-Gilbert M.-E."/>
            <person name="Picardeau M."/>
            <person name="Goarant C."/>
        </authorList>
    </citation>
    <scope>NUCLEOTIDE SEQUENCE [LARGE SCALE GENOMIC DNA]</scope>
    <source>
        <strain evidence="1 2">FH2-B-A1</strain>
    </source>
</reference>
<sequence>MRSKVLFLFLSFSFLSCQVDIRQIPPIKQDSELLISKYPNQLFIGKFDIITYDRILFVNRWKSVFIDHLKSTRLFSKVSAPNDTTKITSDDFILDVTIHPKYSDTYNYWWTWPAIYPLVGYWPIQIRETNYKVQIDYNLYKGTQIYASNTLVEEAELTVEIYGFYRTANIEKMIETSNLLVVEKCFKDIESKLQSSNR</sequence>
<dbReference type="NCBIfam" id="NF047770">
    <property type="entry name" value="LBF_2127_lipo"/>
    <property type="match status" value="1"/>
</dbReference>
<evidence type="ECO:0000313" key="1">
    <source>
        <dbReference type="EMBL" id="PJZ85989.1"/>
    </source>
</evidence>
<comment type="caution">
    <text evidence="1">The sequence shown here is derived from an EMBL/GenBank/DDBJ whole genome shotgun (WGS) entry which is preliminary data.</text>
</comment>
<gene>
    <name evidence="1" type="ORF">CH364_07365</name>
</gene>